<comment type="caution">
    <text evidence="1">The sequence shown here is derived from an EMBL/GenBank/DDBJ whole genome shotgun (WGS) entry which is preliminary data.</text>
</comment>
<dbReference type="RefSeq" id="WP_265674484.1">
    <property type="nucleotide sequence ID" value="NZ_JAKRRY010000009.1"/>
</dbReference>
<reference evidence="1" key="1">
    <citation type="submission" date="2022-02" db="EMBL/GenBank/DDBJ databases">
        <title>Vibrio sp. nov, a new bacterium isolated from seawater.</title>
        <authorList>
            <person name="Yuan Y."/>
        </authorList>
    </citation>
    <scope>NUCLEOTIDE SEQUENCE</scope>
    <source>
        <strain evidence="1">ZSDZ65</strain>
    </source>
</reference>
<keyword evidence="2" id="KW-1185">Reference proteome</keyword>
<accession>A0A9X3HWS5</accession>
<evidence type="ECO:0000313" key="1">
    <source>
        <dbReference type="EMBL" id="MCW8346087.1"/>
    </source>
</evidence>
<dbReference type="EMBL" id="JAKRRY010000009">
    <property type="protein sequence ID" value="MCW8346087.1"/>
    <property type="molecule type" value="Genomic_DNA"/>
</dbReference>
<protein>
    <submittedName>
        <fullName evidence="1">DUF2913 family protein</fullName>
    </submittedName>
</protein>
<dbReference type="AlphaFoldDB" id="A0A9X3HWS5"/>
<proteinExistence type="predicted"/>
<name>A0A9X3HWS5_9VIBR</name>
<dbReference type="InterPro" id="IPR021316">
    <property type="entry name" value="DUF2913"/>
</dbReference>
<organism evidence="1 2">
    <name type="scientific">Vibrio qingdaonensis</name>
    <dbReference type="NCBI Taxonomy" id="2829491"/>
    <lineage>
        <taxon>Bacteria</taxon>
        <taxon>Pseudomonadati</taxon>
        <taxon>Pseudomonadota</taxon>
        <taxon>Gammaproteobacteria</taxon>
        <taxon>Vibrionales</taxon>
        <taxon>Vibrionaceae</taxon>
        <taxon>Vibrio</taxon>
    </lineage>
</organism>
<dbReference type="Pfam" id="PF11140">
    <property type="entry name" value="DUF2913"/>
    <property type="match status" value="1"/>
</dbReference>
<gene>
    <name evidence="1" type="ORF">MD535_08715</name>
</gene>
<dbReference type="Proteomes" id="UP001155587">
    <property type="component" value="Unassembled WGS sequence"/>
</dbReference>
<sequence>MNTNLKHYQALDELVTNALLALYCTMSQQGGFWTVKRRNEQLVKFIKPKVKQPQFSTCKNELKTMLSIGRSPTGNLEHKLWDVNRLNLEYQSKFSQADELYIMLTGLFERHQFPSMLEAPEKEFEQDTLYLKEKNVEQSFDDDNKQIKPLTMTVKTHRLEVLTEALQANGIYRVDINGINEDGATHLLLHRKEMNGRD</sequence>
<evidence type="ECO:0000313" key="2">
    <source>
        <dbReference type="Proteomes" id="UP001155587"/>
    </source>
</evidence>